<dbReference type="Proteomes" id="UP000694700">
    <property type="component" value="Unplaced"/>
</dbReference>
<evidence type="ECO:0000256" key="5">
    <source>
        <dbReference type="ARBA" id="ARBA00023242"/>
    </source>
</evidence>
<evidence type="ECO:0000256" key="3">
    <source>
        <dbReference type="ARBA" id="ARBA00023125"/>
    </source>
</evidence>
<keyword evidence="2" id="KW-0805">Transcription regulation</keyword>
<evidence type="ECO:0000259" key="7">
    <source>
        <dbReference type="PROSITE" id="PS51968"/>
    </source>
</evidence>
<accession>A0A8C1XYF2</accession>
<dbReference type="Pfam" id="PF25416">
    <property type="entry name" value="GRHL1_C"/>
    <property type="match status" value="1"/>
</dbReference>
<keyword evidence="5 6" id="KW-0539">Nucleus</keyword>
<dbReference type="AlphaFoldDB" id="A0A8C1XYF2"/>
<dbReference type="InterPro" id="IPR007604">
    <property type="entry name" value="CP2"/>
</dbReference>
<keyword evidence="4" id="KW-0804">Transcription</keyword>
<dbReference type="PANTHER" id="PTHR11037:SF17">
    <property type="entry name" value="GRAINYHEAD-LIKE PROTEIN 2 HOMOLOG"/>
    <property type="match status" value="1"/>
</dbReference>
<dbReference type="InterPro" id="IPR040167">
    <property type="entry name" value="TF_CP2-like"/>
</dbReference>
<dbReference type="Pfam" id="PF04516">
    <property type="entry name" value="CP2"/>
    <property type="match status" value="2"/>
</dbReference>
<dbReference type="PROSITE" id="PS51968">
    <property type="entry name" value="GRH_CP2_DB"/>
    <property type="match status" value="1"/>
</dbReference>
<dbReference type="InterPro" id="IPR057520">
    <property type="entry name" value="GRHL1/CP2_C"/>
</dbReference>
<reference evidence="8" key="1">
    <citation type="submission" date="2025-08" db="UniProtKB">
        <authorList>
            <consortium name="Ensembl"/>
        </authorList>
    </citation>
    <scope>IDENTIFICATION</scope>
</reference>
<feature type="domain" description="Grh/CP2 DB" evidence="7">
    <location>
        <begin position="220"/>
        <end position="432"/>
    </location>
</feature>
<sequence>MAQEENKRLVVVVPNEMNIPSRRAFTSEDEAWKSYLENPLTAATKAMMSINGDEDSVAALGILYDYYKVPKEKRLLPVPKLPEDHEKRSVQHANESAENRIQVLKSLPVNLSLNTDVHSAENKQDLFGPVPAEEGVVATVKADVYSQAFSNHHQQQGIQYQRMTYHQPLQDPVSVSHDGYMKDEQCSTPDSTFEDSYPEETMKYRVPTTLGADDFSQEHSGIDMFQYSIEASRSVREKAGEGPMIYLNKGQFYGITLSETRANKGHRHPISKVRSVVMVVFGQEKYRDEQLKHWNYWHTRQHTAKQRVLDIGGHLLYVYIFYICLKGVFITVNCLSTDFSSQKGVKGLPLMIQIDTYSYNNRSNRPIHRAYSQIKVFCDKGAERKIRDEEKKQLRKKVKGKRGSFATLAQKRPDITLFKTMTDLESQPVLFIPDVHLNNLQRAGQVFSFGVEEMESDGVAMKRPFRSSEEDISPPAKYSREERRVLLYVRRETDEVFDALMLRSPTLKSLLEAISGKYSIPVEKMTKIYKKSKKGILVNMDDNIIEHYCNEDTFILSIDNQADCFRVTLTEI</sequence>
<name>A0A8C1XYF2_CYPCA</name>
<gene>
    <name evidence="8" type="primary">LOC109111378</name>
</gene>
<dbReference type="PANTHER" id="PTHR11037">
    <property type="entry name" value="TRANSCRIPTION FACTOR CP2"/>
    <property type="match status" value="1"/>
</dbReference>
<dbReference type="Ensembl" id="ENSCCRT00015091579.1">
    <property type="protein sequence ID" value="ENSCCRP00015088714.1"/>
    <property type="gene ID" value="ENSCCRG00015035797.1"/>
</dbReference>
<comment type="subcellular location">
    <subcellularLocation>
        <location evidence="1 6">Nucleus</location>
    </subcellularLocation>
</comment>
<dbReference type="GO" id="GO:0000978">
    <property type="term" value="F:RNA polymerase II cis-regulatory region sequence-specific DNA binding"/>
    <property type="evidence" value="ECO:0007669"/>
    <property type="project" value="TreeGrafter"/>
</dbReference>
<evidence type="ECO:0000313" key="8">
    <source>
        <dbReference type="Ensembl" id="ENSCCRP00015088714.1"/>
    </source>
</evidence>
<evidence type="ECO:0000313" key="9">
    <source>
        <dbReference type="Proteomes" id="UP000694700"/>
    </source>
</evidence>
<evidence type="ECO:0000256" key="4">
    <source>
        <dbReference type="ARBA" id="ARBA00023163"/>
    </source>
</evidence>
<organism evidence="8 9">
    <name type="scientific">Cyprinus carpio</name>
    <name type="common">Common carp</name>
    <dbReference type="NCBI Taxonomy" id="7962"/>
    <lineage>
        <taxon>Eukaryota</taxon>
        <taxon>Metazoa</taxon>
        <taxon>Chordata</taxon>
        <taxon>Craniata</taxon>
        <taxon>Vertebrata</taxon>
        <taxon>Euteleostomi</taxon>
        <taxon>Actinopterygii</taxon>
        <taxon>Neopterygii</taxon>
        <taxon>Teleostei</taxon>
        <taxon>Ostariophysi</taxon>
        <taxon>Cypriniformes</taxon>
        <taxon>Cyprinidae</taxon>
        <taxon>Cyprininae</taxon>
        <taxon>Cyprinus</taxon>
    </lineage>
</organism>
<dbReference type="GO" id="GO:0005634">
    <property type="term" value="C:nucleus"/>
    <property type="evidence" value="ECO:0007669"/>
    <property type="project" value="UniProtKB-SubCell"/>
</dbReference>
<evidence type="ECO:0000256" key="6">
    <source>
        <dbReference type="PROSITE-ProRule" id="PRU01313"/>
    </source>
</evidence>
<evidence type="ECO:0000256" key="1">
    <source>
        <dbReference type="ARBA" id="ARBA00004123"/>
    </source>
</evidence>
<proteinExistence type="predicted"/>
<dbReference type="GO" id="GO:0007420">
    <property type="term" value="P:brain development"/>
    <property type="evidence" value="ECO:0007669"/>
    <property type="project" value="TreeGrafter"/>
</dbReference>
<keyword evidence="3 6" id="KW-0238">DNA-binding</keyword>
<protein>
    <submittedName>
        <fullName evidence="8">Grainyhead-like transcription factor 2a</fullName>
    </submittedName>
</protein>
<evidence type="ECO:0000256" key="2">
    <source>
        <dbReference type="ARBA" id="ARBA00023015"/>
    </source>
</evidence>
<dbReference type="GO" id="GO:0001228">
    <property type="term" value="F:DNA-binding transcription activator activity, RNA polymerase II-specific"/>
    <property type="evidence" value="ECO:0007669"/>
    <property type="project" value="TreeGrafter"/>
</dbReference>
<dbReference type="GO" id="GO:0021915">
    <property type="term" value="P:neural tube development"/>
    <property type="evidence" value="ECO:0007669"/>
    <property type="project" value="TreeGrafter"/>
</dbReference>